<organism evidence="2 3">
    <name type="scientific">Cyphomyrmex costatus</name>
    <dbReference type="NCBI Taxonomy" id="456900"/>
    <lineage>
        <taxon>Eukaryota</taxon>
        <taxon>Metazoa</taxon>
        <taxon>Ecdysozoa</taxon>
        <taxon>Arthropoda</taxon>
        <taxon>Hexapoda</taxon>
        <taxon>Insecta</taxon>
        <taxon>Pterygota</taxon>
        <taxon>Neoptera</taxon>
        <taxon>Endopterygota</taxon>
        <taxon>Hymenoptera</taxon>
        <taxon>Apocrita</taxon>
        <taxon>Aculeata</taxon>
        <taxon>Formicoidea</taxon>
        <taxon>Formicidae</taxon>
        <taxon>Myrmicinae</taxon>
        <taxon>Cyphomyrmex</taxon>
    </lineage>
</organism>
<feature type="chain" id="PRO_5008270266" evidence="1">
    <location>
        <begin position="25"/>
        <end position="105"/>
    </location>
</feature>
<dbReference type="OrthoDB" id="6514900at2759"/>
<proteinExistence type="predicted"/>
<evidence type="ECO:0000313" key="2">
    <source>
        <dbReference type="EMBL" id="KYN06631.1"/>
    </source>
</evidence>
<dbReference type="AlphaFoldDB" id="A0A195D1A7"/>
<gene>
    <name evidence="2" type="ORF">ALC62_02288</name>
</gene>
<dbReference type="KEGG" id="ccoa:108782841"/>
<dbReference type="Proteomes" id="UP000078542">
    <property type="component" value="Unassembled WGS sequence"/>
</dbReference>
<name>A0A195D1A7_9HYME</name>
<evidence type="ECO:0000256" key="1">
    <source>
        <dbReference type="SAM" id="SignalP"/>
    </source>
</evidence>
<evidence type="ECO:0000313" key="3">
    <source>
        <dbReference type="Proteomes" id="UP000078542"/>
    </source>
</evidence>
<keyword evidence="3" id="KW-1185">Reference proteome</keyword>
<feature type="signal peptide" evidence="1">
    <location>
        <begin position="1"/>
        <end position="24"/>
    </location>
</feature>
<keyword evidence="1" id="KW-0732">Signal</keyword>
<sequence>MNLSVSMPIVCVLLVTLLSETAHARPPQLVMRPKRLSDQRLAEIETLLALEKVKGYVVPVGLGIVDPAKLGRKRRSISENNPPKLQHFVLLITRPGSESTVDQSD</sequence>
<reference evidence="2 3" key="1">
    <citation type="submission" date="2016-03" db="EMBL/GenBank/DDBJ databases">
        <title>Cyphomyrmex costatus WGS genome.</title>
        <authorList>
            <person name="Nygaard S."/>
            <person name="Hu H."/>
            <person name="Boomsma J."/>
            <person name="Zhang G."/>
        </authorList>
    </citation>
    <scope>NUCLEOTIDE SEQUENCE [LARGE SCALE GENOMIC DNA]</scope>
    <source>
        <strain evidence="2">MS0001</strain>
        <tissue evidence="2">Whole body</tissue>
    </source>
</reference>
<protein>
    <submittedName>
        <fullName evidence="2">Uncharacterized protein</fullName>
    </submittedName>
</protein>
<dbReference type="EMBL" id="KQ976973">
    <property type="protein sequence ID" value="KYN06631.1"/>
    <property type="molecule type" value="Genomic_DNA"/>
</dbReference>
<accession>A0A195D1A7</accession>